<protein>
    <recommendedName>
        <fullName evidence="8">Zinc finger PHD-type domain-containing protein</fullName>
    </recommendedName>
</protein>
<comment type="subcellular location">
    <subcellularLocation>
        <location evidence="1">Nucleus</location>
    </subcellularLocation>
</comment>
<evidence type="ECO:0000256" key="6">
    <source>
        <dbReference type="ARBA" id="ARBA00023242"/>
    </source>
</evidence>
<evidence type="ECO:0000256" key="2">
    <source>
        <dbReference type="ARBA" id="ARBA00022723"/>
    </source>
</evidence>
<dbReference type="Gene3D" id="3.30.40.10">
    <property type="entry name" value="Zinc/RING finger domain, C3HC4 (zinc finger)"/>
    <property type="match status" value="1"/>
</dbReference>
<reference evidence="9 10" key="1">
    <citation type="submission" date="2023-02" db="EMBL/GenBank/DDBJ databases">
        <title>LHISI_Scaffold_Assembly.</title>
        <authorList>
            <person name="Stuart O.P."/>
            <person name="Cleave R."/>
            <person name="Magrath M.J.L."/>
            <person name="Mikheyev A.S."/>
        </authorList>
    </citation>
    <scope>NUCLEOTIDE SEQUENCE [LARGE SCALE GENOMIC DNA]</scope>
    <source>
        <strain evidence="9">Daus_M_001</strain>
        <tissue evidence="9">Leg muscle</tissue>
    </source>
</reference>
<evidence type="ECO:0000259" key="8">
    <source>
        <dbReference type="SMART" id="SM00249"/>
    </source>
</evidence>
<evidence type="ECO:0000313" key="9">
    <source>
        <dbReference type="EMBL" id="KAJ8870776.1"/>
    </source>
</evidence>
<dbReference type="InterPro" id="IPR019786">
    <property type="entry name" value="Zinc_finger_PHD-type_CS"/>
</dbReference>
<keyword evidence="4" id="KW-0863">Zinc-finger</keyword>
<dbReference type="EMBL" id="JARBHB010000012">
    <property type="protein sequence ID" value="KAJ8870776.1"/>
    <property type="molecule type" value="Genomic_DNA"/>
</dbReference>
<keyword evidence="10" id="KW-1185">Reference proteome</keyword>
<feature type="region of interest" description="Disordered" evidence="7">
    <location>
        <begin position="897"/>
        <end position="917"/>
    </location>
</feature>
<dbReference type="SMART" id="SM00249">
    <property type="entry name" value="PHD"/>
    <property type="match status" value="1"/>
</dbReference>
<dbReference type="SUPFAM" id="SSF57903">
    <property type="entry name" value="FYVE/PHD zinc finger"/>
    <property type="match status" value="1"/>
</dbReference>
<keyword evidence="6" id="KW-0539">Nucleus</keyword>
<dbReference type="InterPro" id="IPR013083">
    <property type="entry name" value="Znf_RING/FYVE/PHD"/>
</dbReference>
<proteinExistence type="predicted"/>
<gene>
    <name evidence="9" type="ORF">PR048_027075</name>
</gene>
<keyword evidence="3" id="KW-0677">Repeat</keyword>
<feature type="domain" description="Zinc finger PHD-type" evidence="8">
    <location>
        <begin position="329"/>
        <end position="374"/>
    </location>
</feature>
<feature type="compositionally biased region" description="Basic and acidic residues" evidence="7">
    <location>
        <begin position="903"/>
        <end position="917"/>
    </location>
</feature>
<dbReference type="InterPro" id="IPR001965">
    <property type="entry name" value="Znf_PHD"/>
</dbReference>
<feature type="region of interest" description="Disordered" evidence="7">
    <location>
        <begin position="14"/>
        <end position="33"/>
    </location>
</feature>
<accession>A0ABQ9GG31</accession>
<dbReference type="Pfam" id="PF20826">
    <property type="entry name" value="PHD_5"/>
    <property type="match status" value="1"/>
</dbReference>
<dbReference type="PROSITE" id="PS01359">
    <property type="entry name" value="ZF_PHD_1"/>
    <property type="match status" value="1"/>
</dbReference>
<keyword evidence="5" id="KW-0862">Zinc</keyword>
<keyword evidence="2" id="KW-0479">Metal-binding</keyword>
<evidence type="ECO:0000313" key="10">
    <source>
        <dbReference type="Proteomes" id="UP001159363"/>
    </source>
</evidence>
<evidence type="ECO:0000256" key="4">
    <source>
        <dbReference type="ARBA" id="ARBA00022771"/>
    </source>
</evidence>
<name>A0ABQ9GG31_9NEOP</name>
<dbReference type="Proteomes" id="UP001159363">
    <property type="component" value="Chromosome 11"/>
</dbReference>
<dbReference type="PANTHER" id="PTHR15856:SF51">
    <property type="entry name" value="MBD-R2"/>
    <property type="match status" value="1"/>
</dbReference>
<dbReference type="InterPro" id="IPR011011">
    <property type="entry name" value="Znf_FYVE_PHD"/>
</dbReference>
<dbReference type="InterPro" id="IPR043449">
    <property type="entry name" value="PHF20-like"/>
</dbReference>
<evidence type="ECO:0000256" key="3">
    <source>
        <dbReference type="ARBA" id="ARBA00022737"/>
    </source>
</evidence>
<evidence type="ECO:0000256" key="5">
    <source>
        <dbReference type="ARBA" id="ARBA00022833"/>
    </source>
</evidence>
<sequence>MPYGQRHGQKCREQNAAFLATPQPTPERQEGRDRASQLTLGLLTGTEVRFCWDIVNFWINKTYQWNRLFGVGQAYHVWVKPTMATTSKKQEVKYGFVYLLVYEEPGVVLVYNSPGYLLEVLVQVNLHLNIGFRLLPTGSSGLMLVLSLLQPQASSLSRSLSMTPNDCVPSDRHVTHVAVSMWMSANHSTAVCPRLTPRCSSYLLPCPLGALEAHTAILERCAHHATIRCLALPCSRHGARATQPLPGCPNKSGGQHQLTAAMLNCKSPELTLCSLTKPFGYKMVGSVLCAGQGSRGAGDGISPEEDVKPVEKVHKKKTVEQLRRDELINCTCGYLEEDGLMIQCDLCLCWQHGVCNNIEKEEDVPDKYVCSICLNPPRARASKKYLHDQDWLKEGKLSSLSFRSKNPVAIAQREAILKRSHELTGMLLQLQQAIHSLRVKLSIAEATKVRDTGFVGSLKWWGLDGVFRFSFYPALVEGWLSLYTCRHKSRIDRSRFRTAMHLGRRCKLGLTRSAINVRNPGVSDPQEFDQAGVLMTGHGLGGFLLKLCPRSSGWAAVCRLLQDYPPRQAPARHHCCRYRAGSLRNSGPALGKHADRSTVEGQGNRETFFDTSLEMADSRSGSGGIRLVGIFSSVVELKPGQKPSRAELRSLQTGSQGGCHLPLPILSLMQAGGPATVSSPDMALPYILNFAAWLHSEGAPAVILCDPVRCSVLGRPEICQVLSTLQQLRRTMTTSHPTNSEHANTLVSTHSSYAGKVGRTGPLRCTKAPSSRDCSRGMCIFRRIFSPGEGTTRSREDRLTGPRLGTAWPIPGSGARNLLPGIVNTAWGNPTSIELRPRIETLASSASWKSSEKTDHPKLYLWAKNWEKGVKCEDVKPADVEDVKKLDKLDEVYPASEASVKTDVPDRSHEDGHVKEEEVTVKVEGEEEEDHKEDASLLHQALTSRGQDAMLQLPICQSELMRFASSMADKLQAEEPPRAPQPEAPIDPVECRLNLLDHINHSSQLVDSRLSSIAAQIAGNPTGMWCAADVVGVCSRLMADILLDHEPRVCYSQRWLLSADSIDQGAEAEIGSQYRLLLEALAALLDFLWTSPFWVYSRGKALESQDPDFAKDETPDFFPKTKQTVQMLMRDLFTMEKIAALYDEPGRKDGPVKEGFEVFDFASRTTRCLVFGEPILREECCWLRILHPPPLFDPQRTLHDIRRVAVIFR</sequence>
<dbReference type="PANTHER" id="PTHR15856">
    <property type="entry name" value="PHD FINGER PROTEIN 20-RELATED"/>
    <property type="match status" value="1"/>
</dbReference>
<organism evidence="9 10">
    <name type="scientific">Dryococelus australis</name>
    <dbReference type="NCBI Taxonomy" id="614101"/>
    <lineage>
        <taxon>Eukaryota</taxon>
        <taxon>Metazoa</taxon>
        <taxon>Ecdysozoa</taxon>
        <taxon>Arthropoda</taxon>
        <taxon>Hexapoda</taxon>
        <taxon>Insecta</taxon>
        <taxon>Pterygota</taxon>
        <taxon>Neoptera</taxon>
        <taxon>Polyneoptera</taxon>
        <taxon>Phasmatodea</taxon>
        <taxon>Verophasmatodea</taxon>
        <taxon>Anareolatae</taxon>
        <taxon>Phasmatidae</taxon>
        <taxon>Eurycanthinae</taxon>
        <taxon>Dryococelus</taxon>
    </lineage>
</organism>
<evidence type="ECO:0000256" key="7">
    <source>
        <dbReference type="SAM" id="MobiDB-lite"/>
    </source>
</evidence>
<evidence type="ECO:0000256" key="1">
    <source>
        <dbReference type="ARBA" id="ARBA00004123"/>
    </source>
</evidence>
<comment type="caution">
    <text evidence="9">The sequence shown here is derived from an EMBL/GenBank/DDBJ whole genome shotgun (WGS) entry which is preliminary data.</text>
</comment>